<feature type="transmembrane region" description="Helical" evidence="1">
    <location>
        <begin position="132"/>
        <end position="154"/>
    </location>
</feature>
<protein>
    <submittedName>
        <fullName evidence="2">Membrane-bound metal-dependent hydrolase YdjM, induced during SOS response</fullName>
    </submittedName>
</protein>
<keyword evidence="1" id="KW-0472">Membrane</keyword>
<dbReference type="Pfam" id="PF04307">
    <property type="entry name" value="YdjM"/>
    <property type="match status" value="1"/>
</dbReference>
<keyword evidence="2" id="KW-0378">Hydrolase</keyword>
<dbReference type="InterPro" id="IPR007404">
    <property type="entry name" value="YdjM-like"/>
</dbReference>
<dbReference type="EMBL" id="FWFD01000019">
    <property type="protein sequence ID" value="SLM87104.1"/>
    <property type="molecule type" value="Genomic_DNA"/>
</dbReference>
<evidence type="ECO:0000256" key="1">
    <source>
        <dbReference type="SAM" id="Phobius"/>
    </source>
</evidence>
<reference evidence="3" key="1">
    <citation type="submission" date="2017-02" db="EMBL/GenBank/DDBJ databases">
        <authorList>
            <person name="Dridi B."/>
        </authorList>
    </citation>
    <scope>NUCLEOTIDE SEQUENCE [LARGE SCALE GENOMIC DNA]</scope>
    <source>
        <strain evidence="3">bH819</strain>
    </source>
</reference>
<dbReference type="RefSeq" id="WP_086952721.1">
    <property type="nucleotide sequence ID" value="NZ_FWFD01000019.1"/>
</dbReference>
<name>A0A1X6WS40_9ENTE</name>
<feature type="transmembrane region" description="Helical" evidence="1">
    <location>
        <begin position="68"/>
        <end position="88"/>
    </location>
</feature>
<dbReference type="PANTHER" id="PTHR35531">
    <property type="entry name" value="INNER MEMBRANE PROTEIN YBCI-RELATED"/>
    <property type="match status" value="1"/>
</dbReference>
<evidence type="ECO:0000313" key="3">
    <source>
        <dbReference type="Proteomes" id="UP000195918"/>
    </source>
</evidence>
<accession>A0A1X6WS40</accession>
<sequence length="191" mass="21764">MKHTTHLLISTAVAIPIMANTGTLTVTSMLALSLGALAPDIDEPESYIGRRTRGVSDLIKLLFGHRGLTHTLVGLFFGMFLALLLGTYFIKDHTLIYYFILGYFLHLLEDSFSKSSIMWLYPFTEKTIHFPFYYVTGSFTEAIIGFVAMGIVYLQLTKTDYAFISDPYINFNNLTQLFDVLFNRLSRIFIR</sequence>
<dbReference type="Proteomes" id="UP000195918">
    <property type="component" value="Unassembled WGS sequence"/>
</dbReference>
<dbReference type="AlphaFoldDB" id="A0A1X6WS40"/>
<evidence type="ECO:0000313" key="2">
    <source>
        <dbReference type="EMBL" id="SLM87104.1"/>
    </source>
</evidence>
<gene>
    <name evidence="2" type="ORF">FM121_13480</name>
</gene>
<organism evidence="2 3">
    <name type="scientific">Vagococcus fluvialis bH819</name>
    <dbReference type="NCBI Taxonomy" id="1255619"/>
    <lineage>
        <taxon>Bacteria</taxon>
        <taxon>Bacillati</taxon>
        <taxon>Bacillota</taxon>
        <taxon>Bacilli</taxon>
        <taxon>Lactobacillales</taxon>
        <taxon>Enterococcaceae</taxon>
        <taxon>Vagococcus</taxon>
    </lineage>
</organism>
<proteinExistence type="predicted"/>
<keyword evidence="1" id="KW-1133">Transmembrane helix</keyword>
<dbReference type="OrthoDB" id="5459053at2"/>
<feature type="transmembrane region" description="Helical" evidence="1">
    <location>
        <begin position="95"/>
        <end position="112"/>
    </location>
</feature>
<dbReference type="PANTHER" id="PTHR35531:SF1">
    <property type="entry name" value="INNER MEMBRANE PROTEIN YBCI-RELATED"/>
    <property type="match status" value="1"/>
</dbReference>
<keyword evidence="1" id="KW-0812">Transmembrane</keyword>
<keyword evidence="3" id="KW-1185">Reference proteome</keyword>
<dbReference type="GO" id="GO:0016787">
    <property type="term" value="F:hydrolase activity"/>
    <property type="evidence" value="ECO:0007669"/>
    <property type="project" value="UniProtKB-KW"/>
</dbReference>